<comment type="caution">
    <text evidence="2">The sequence shown here is derived from an EMBL/GenBank/DDBJ whole genome shotgun (WGS) entry which is preliminary data.</text>
</comment>
<evidence type="ECO:0000313" key="2">
    <source>
        <dbReference type="EMBL" id="ROL65559.1"/>
    </source>
</evidence>
<organism evidence="2 3">
    <name type="scientific">Pseudomonas vranovensis</name>
    <dbReference type="NCBI Taxonomy" id="321661"/>
    <lineage>
        <taxon>Bacteria</taxon>
        <taxon>Pseudomonadati</taxon>
        <taxon>Pseudomonadota</taxon>
        <taxon>Gammaproteobacteria</taxon>
        <taxon>Pseudomonadales</taxon>
        <taxon>Pseudomonadaceae</taxon>
        <taxon>Pseudomonas</taxon>
    </lineage>
</organism>
<name>A0A423D1W6_9PSED</name>
<evidence type="ECO:0000313" key="3">
    <source>
        <dbReference type="Proteomes" id="UP000285286"/>
    </source>
</evidence>
<feature type="domain" description="DUF6036" evidence="1">
    <location>
        <begin position="30"/>
        <end position="168"/>
    </location>
</feature>
<accession>A0A423D1W6</accession>
<gene>
    <name evidence="2" type="ORF">BHU25_21260</name>
</gene>
<dbReference type="Pfam" id="PF19502">
    <property type="entry name" value="DUF6036"/>
    <property type="match status" value="1"/>
</dbReference>
<dbReference type="AlphaFoldDB" id="A0A423D1W6"/>
<keyword evidence="3" id="KW-1185">Reference proteome</keyword>
<sequence length="195" mass="21527">MLYLDTPLSKAIVSLFERALPMLQGKQPGALKIYVFGGCALHILTNARGSADVDAELMAAEHLLIAEVKAVYQAPEDFEVDGEDFSVVFDQAFNNALCPLHQDFEERAIALPGQELSPLQVFIAHPIDLAISKLGRFTDRDHEDISTLIQAGKIKLDEFDRIATQAIDYYPCDKGTVSSYLRLILDEAKDIGDDS</sequence>
<reference evidence="2 3" key="1">
    <citation type="submission" date="2016-10" db="EMBL/GenBank/DDBJ databases">
        <title>Comparative genome analysis of multiple Pseudomonas spp. focuses on biocontrol and plant growth promoting traits.</title>
        <authorList>
            <person name="Tao X.-Y."/>
            <person name="Taylor C.G."/>
        </authorList>
    </citation>
    <scope>NUCLEOTIDE SEQUENCE [LARGE SCALE GENOMIC DNA]</scope>
    <source>
        <strain evidence="2 3">15D11</strain>
    </source>
</reference>
<proteinExistence type="predicted"/>
<dbReference type="EMBL" id="MOAM01000032">
    <property type="protein sequence ID" value="ROL65559.1"/>
    <property type="molecule type" value="Genomic_DNA"/>
</dbReference>
<dbReference type="RefSeq" id="WP_123567329.1">
    <property type="nucleotide sequence ID" value="NZ_CP158809.1"/>
</dbReference>
<dbReference type="InterPro" id="IPR045792">
    <property type="entry name" value="DUF6036"/>
</dbReference>
<dbReference type="Proteomes" id="UP000285286">
    <property type="component" value="Unassembled WGS sequence"/>
</dbReference>
<evidence type="ECO:0000259" key="1">
    <source>
        <dbReference type="Pfam" id="PF19502"/>
    </source>
</evidence>
<protein>
    <recommendedName>
        <fullName evidence="1">DUF6036 domain-containing protein</fullName>
    </recommendedName>
</protein>